<dbReference type="SUPFAM" id="SSF48179">
    <property type="entry name" value="6-phosphogluconate dehydrogenase C-terminal domain-like"/>
    <property type="match status" value="1"/>
</dbReference>
<dbReference type="GO" id="GO:0016054">
    <property type="term" value="P:organic acid catabolic process"/>
    <property type="evidence" value="ECO:0007669"/>
    <property type="project" value="UniProtKB-ARBA"/>
</dbReference>
<dbReference type="InterPro" id="IPR013328">
    <property type="entry name" value="6PGD_dom2"/>
</dbReference>
<dbReference type="InterPro" id="IPR002204">
    <property type="entry name" value="3-OH-isobutyrate_DH-rel_CS"/>
</dbReference>
<dbReference type="GO" id="GO:0016491">
    <property type="term" value="F:oxidoreductase activity"/>
    <property type="evidence" value="ECO:0007669"/>
    <property type="project" value="UniProtKB-KW"/>
</dbReference>
<dbReference type="PIRSF" id="PIRSF000103">
    <property type="entry name" value="HIBADH"/>
    <property type="match status" value="1"/>
</dbReference>
<dbReference type="PANTHER" id="PTHR43060">
    <property type="entry name" value="3-HYDROXYISOBUTYRATE DEHYDROGENASE-LIKE 1, MITOCHONDRIAL-RELATED"/>
    <property type="match status" value="1"/>
</dbReference>
<dbReference type="GO" id="GO:0051287">
    <property type="term" value="F:NAD binding"/>
    <property type="evidence" value="ECO:0007669"/>
    <property type="project" value="InterPro"/>
</dbReference>
<organism evidence="7">
    <name type="scientific">uncultured Rubrobacteraceae bacterium</name>
    <dbReference type="NCBI Taxonomy" id="349277"/>
    <lineage>
        <taxon>Bacteria</taxon>
        <taxon>Bacillati</taxon>
        <taxon>Actinomycetota</taxon>
        <taxon>Rubrobacteria</taxon>
        <taxon>Rubrobacterales</taxon>
        <taxon>Rubrobacteraceae</taxon>
        <taxon>environmental samples</taxon>
    </lineage>
</organism>
<gene>
    <name evidence="7" type="ORF">AVDCRST_MAG03-2082</name>
</gene>
<evidence type="ECO:0000256" key="2">
    <source>
        <dbReference type="ARBA" id="ARBA00023002"/>
    </source>
</evidence>
<dbReference type="InterPro" id="IPR036291">
    <property type="entry name" value="NAD(P)-bd_dom_sf"/>
</dbReference>
<reference evidence="7" key="1">
    <citation type="submission" date="2020-02" db="EMBL/GenBank/DDBJ databases">
        <authorList>
            <person name="Meier V. D."/>
        </authorList>
    </citation>
    <scope>NUCLEOTIDE SEQUENCE</scope>
    <source>
        <strain evidence="7">AVDCRST_MAG03</strain>
    </source>
</reference>
<evidence type="ECO:0000256" key="4">
    <source>
        <dbReference type="PIRSR" id="PIRSR000103-1"/>
    </source>
</evidence>
<feature type="active site" evidence="4">
    <location>
        <position position="172"/>
    </location>
</feature>
<evidence type="ECO:0000259" key="6">
    <source>
        <dbReference type="Pfam" id="PF14833"/>
    </source>
</evidence>
<dbReference type="InterPro" id="IPR029154">
    <property type="entry name" value="HIBADH-like_NADP-bd"/>
</dbReference>
<feature type="domain" description="6-phosphogluconate dehydrogenase NADP-binding" evidence="5">
    <location>
        <begin position="3"/>
        <end position="162"/>
    </location>
</feature>
<evidence type="ECO:0000256" key="1">
    <source>
        <dbReference type="ARBA" id="ARBA00009080"/>
    </source>
</evidence>
<dbReference type="Pfam" id="PF03446">
    <property type="entry name" value="NAD_binding_2"/>
    <property type="match status" value="1"/>
</dbReference>
<dbReference type="EMBL" id="CADCUT010000130">
    <property type="protein sequence ID" value="CAA9414228.1"/>
    <property type="molecule type" value="Genomic_DNA"/>
</dbReference>
<evidence type="ECO:0000313" key="7">
    <source>
        <dbReference type="EMBL" id="CAA9414228.1"/>
    </source>
</evidence>
<accession>A0A6J4PM63</accession>
<dbReference type="InterPro" id="IPR006115">
    <property type="entry name" value="6PGDH_NADP-bd"/>
</dbReference>
<dbReference type="PANTHER" id="PTHR43060:SF15">
    <property type="entry name" value="3-HYDROXYISOBUTYRATE DEHYDROGENASE-LIKE 1, MITOCHONDRIAL-RELATED"/>
    <property type="match status" value="1"/>
</dbReference>
<protein>
    <recommendedName>
        <fullName evidence="8">2-hydroxy-3-oxopropionate reductase</fullName>
    </recommendedName>
</protein>
<dbReference type="Pfam" id="PF14833">
    <property type="entry name" value="NAD_binding_11"/>
    <property type="match status" value="1"/>
</dbReference>
<proteinExistence type="inferred from homology"/>
<name>A0A6J4PM63_9ACTN</name>
<comment type="similarity">
    <text evidence="1">Belongs to the HIBADH-related family.</text>
</comment>
<feature type="domain" description="3-hydroxyisobutyrate dehydrogenase-like NAD-binding" evidence="6">
    <location>
        <begin position="166"/>
        <end position="286"/>
    </location>
</feature>
<keyword evidence="3" id="KW-0520">NAD</keyword>
<sequence length="297" mass="30783">MQNIAFVGLGAMGAPMAKSLISAGFDLGVFDVREENMGALVEMGAAGAASPREAAENADALVLMVVNAEQTEAALFGENGAAEALGPGAPVVVMSTVGPGPIRALDGRLSEERLRLLDAPVSGGVARAERGDLLIMAGGPEDLFARLRPALDAMGSTVVHCGPSAGDGQSVKLVNQLLCGVHIAAAGEALAYAEALGLNPESVHETIRHGAAGSFMLEDRGRRMLDRAFLPPKSALDIFVKDMNLVREAAAERGFETPLSDAAHRLYEAGSSMGFGREDDSGILRVFEEGMGPSQET</sequence>
<dbReference type="GO" id="GO:0050661">
    <property type="term" value="F:NADP binding"/>
    <property type="evidence" value="ECO:0007669"/>
    <property type="project" value="InterPro"/>
</dbReference>
<keyword evidence="2" id="KW-0560">Oxidoreductase</keyword>
<dbReference type="InterPro" id="IPR008927">
    <property type="entry name" value="6-PGluconate_DH-like_C_sf"/>
</dbReference>
<evidence type="ECO:0000256" key="3">
    <source>
        <dbReference type="ARBA" id="ARBA00023027"/>
    </source>
</evidence>
<dbReference type="Gene3D" id="1.10.1040.10">
    <property type="entry name" value="N-(1-d-carboxylethyl)-l-norvaline Dehydrogenase, domain 2"/>
    <property type="match status" value="1"/>
</dbReference>
<evidence type="ECO:0000259" key="5">
    <source>
        <dbReference type="Pfam" id="PF03446"/>
    </source>
</evidence>
<dbReference type="AlphaFoldDB" id="A0A6J4PM63"/>
<dbReference type="PROSITE" id="PS00895">
    <property type="entry name" value="3_HYDROXYISOBUT_DH"/>
    <property type="match status" value="1"/>
</dbReference>
<dbReference type="SUPFAM" id="SSF51735">
    <property type="entry name" value="NAD(P)-binding Rossmann-fold domains"/>
    <property type="match status" value="1"/>
</dbReference>
<dbReference type="Gene3D" id="3.40.50.720">
    <property type="entry name" value="NAD(P)-binding Rossmann-like Domain"/>
    <property type="match status" value="1"/>
</dbReference>
<evidence type="ECO:0008006" key="8">
    <source>
        <dbReference type="Google" id="ProtNLM"/>
    </source>
</evidence>
<dbReference type="InterPro" id="IPR015815">
    <property type="entry name" value="HIBADH-related"/>
</dbReference>